<feature type="transmembrane region" description="Helical" evidence="1">
    <location>
        <begin position="6"/>
        <end position="26"/>
    </location>
</feature>
<dbReference type="Proteomes" id="UP000004995">
    <property type="component" value="Unassembled WGS sequence"/>
</dbReference>
<sequence>MFFLAVSIFASSIFCVYFLFQCMCWFNNTNASRRFIILIILILDPIVSHLLFLGLECGLLRLSKKL</sequence>
<evidence type="ECO:0000313" key="2">
    <source>
        <dbReference type="EnsemblPlants" id="KQK91973"/>
    </source>
</evidence>
<keyword evidence="1" id="KW-0812">Transmembrane</keyword>
<dbReference type="AlphaFoldDB" id="K4ANF6"/>
<dbReference type="EMBL" id="AGNK02006085">
    <property type="status" value="NOT_ANNOTATED_CDS"/>
    <property type="molecule type" value="Genomic_DNA"/>
</dbReference>
<protein>
    <submittedName>
        <fullName evidence="2">Uncharacterized protein</fullName>
    </submittedName>
</protein>
<dbReference type="InParanoid" id="K4ANF6"/>
<dbReference type="HOGENOM" id="CLU_2836081_0_0_1"/>
<feature type="transmembrane region" description="Helical" evidence="1">
    <location>
        <begin position="35"/>
        <end position="55"/>
    </location>
</feature>
<keyword evidence="1" id="KW-1133">Transmembrane helix</keyword>
<accession>K4ANF6</accession>
<proteinExistence type="predicted"/>
<dbReference type="EnsemblPlants" id="KQK91973">
    <property type="protein sequence ID" value="KQK91973"/>
    <property type="gene ID" value="SETIT_040453mg"/>
</dbReference>
<name>K4ANF6_SETIT</name>
<evidence type="ECO:0000313" key="3">
    <source>
        <dbReference type="Proteomes" id="UP000004995"/>
    </source>
</evidence>
<dbReference type="Gramene" id="KQK91973">
    <property type="protein sequence ID" value="KQK91973"/>
    <property type="gene ID" value="SETIT_040453mg"/>
</dbReference>
<evidence type="ECO:0000256" key="1">
    <source>
        <dbReference type="SAM" id="Phobius"/>
    </source>
</evidence>
<reference evidence="2" key="2">
    <citation type="submission" date="2018-08" db="UniProtKB">
        <authorList>
            <consortium name="EnsemblPlants"/>
        </authorList>
    </citation>
    <scope>IDENTIFICATION</scope>
    <source>
        <strain evidence="2">Yugu1</strain>
    </source>
</reference>
<keyword evidence="3" id="KW-1185">Reference proteome</keyword>
<organism evidence="2 3">
    <name type="scientific">Setaria italica</name>
    <name type="common">Foxtail millet</name>
    <name type="synonym">Panicum italicum</name>
    <dbReference type="NCBI Taxonomy" id="4555"/>
    <lineage>
        <taxon>Eukaryota</taxon>
        <taxon>Viridiplantae</taxon>
        <taxon>Streptophyta</taxon>
        <taxon>Embryophyta</taxon>
        <taxon>Tracheophyta</taxon>
        <taxon>Spermatophyta</taxon>
        <taxon>Magnoliopsida</taxon>
        <taxon>Liliopsida</taxon>
        <taxon>Poales</taxon>
        <taxon>Poaceae</taxon>
        <taxon>PACMAD clade</taxon>
        <taxon>Panicoideae</taxon>
        <taxon>Panicodae</taxon>
        <taxon>Paniceae</taxon>
        <taxon>Cenchrinae</taxon>
        <taxon>Setaria</taxon>
    </lineage>
</organism>
<reference evidence="3" key="1">
    <citation type="journal article" date="2012" name="Nat. Biotechnol.">
        <title>Reference genome sequence of the model plant Setaria.</title>
        <authorList>
            <person name="Bennetzen J.L."/>
            <person name="Schmutz J."/>
            <person name="Wang H."/>
            <person name="Percifield R."/>
            <person name="Hawkins J."/>
            <person name="Pontaroli A.C."/>
            <person name="Estep M."/>
            <person name="Feng L."/>
            <person name="Vaughn J.N."/>
            <person name="Grimwood J."/>
            <person name="Jenkins J."/>
            <person name="Barry K."/>
            <person name="Lindquist E."/>
            <person name="Hellsten U."/>
            <person name="Deshpande S."/>
            <person name="Wang X."/>
            <person name="Wu X."/>
            <person name="Mitros T."/>
            <person name="Triplett J."/>
            <person name="Yang X."/>
            <person name="Ye C.Y."/>
            <person name="Mauro-Herrera M."/>
            <person name="Wang L."/>
            <person name="Li P."/>
            <person name="Sharma M."/>
            <person name="Sharma R."/>
            <person name="Ronald P.C."/>
            <person name="Panaud O."/>
            <person name="Kellogg E.A."/>
            <person name="Brutnell T.P."/>
            <person name="Doust A.N."/>
            <person name="Tuskan G.A."/>
            <person name="Rokhsar D."/>
            <person name="Devos K.M."/>
        </authorList>
    </citation>
    <scope>NUCLEOTIDE SEQUENCE [LARGE SCALE GENOMIC DNA]</scope>
    <source>
        <strain evidence="3">cv. Yugu1</strain>
    </source>
</reference>
<keyword evidence="1" id="KW-0472">Membrane</keyword>